<dbReference type="PANTHER" id="PTHR33978:SF29">
    <property type="entry name" value="OS01G0621500 PROTEIN"/>
    <property type="match status" value="1"/>
</dbReference>
<sequence length="138" mass="14776">MPRKHHDPEVSGTGRDGNSSGVVWDTGSSLYDSYELAAVCRLLDRRLLAAAGVLPLTTDEPPPAIATEERSSKDNKQQRAVVGVRARRKVTLRALFRAVATWAARPRQAPLAACACVGMVHRQGGAAVEPDVPSHGEL</sequence>
<name>A0A1E5V8V5_9POAL</name>
<evidence type="ECO:0000256" key="1">
    <source>
        <dbReference type="SAM" id="MobiDB-lite"/>
    </source>
</evidence>
<proteinExistence type="predicted"/>
<feature type="region of interest" description="Disordered" evidence="1">
    <location>
        <begin position="1"/>
        <end position="22"/>
    </location>
</feature>
<evidence type="ECO:0000313" key="3">
    <source>
        <dbReference type="Proteomes" id="UP000095767"/>
    </source>
</evidence>
<feature type="compositionally biased region" description="Basic and acidic residues" evidence="1">
    <location>
        <begin position="67"/>
        <end position="77"/>
    </location>
</feature>
<feature type="region of interest" description="Disordered" evidence="1">
    <location>
        <begin position="58"/>
        <end position="82"/>
    </location>
</feature>
<protein>
    <submittedName>
        <fullName evidence="2">Uncharacterized protein</fullName>
    </submittedName>
</protein>
<dbReference type="EMBL" id="LWDX02047804">
    <property type="protein sequence ID" value="OEL21454.1"/>
    <property type="molecule type" value="Genomic_DNA"/>
</dbReference>
<organism evidence="2 3">
    <name type="scientific">Dichanthelium oligosanthes</name>
    <dbReference type="NCBI Taxonomy" id="888268"/>
    <lineage>
        <taxon>Eukaryota</taxon>
        <taxon>Viridiplantae</taxon>
        <taxon>Streptophyta</taxon>
        <taxon>Embryophyta</taxon>
        <taxon>Tracheophyta</taxon>
        <taxon>Spermatophyta</taxon>
        <taxon>Magnoliopsida</taxon>
        <taxon>Liliopsida</taxon>
        <taxon>Poales</taxon>
        <taxon>Poaceae</taxon>
        <taxon>PACMAD clade</taxon>
        <taxon>Panicoideae</taxon>
        <taxon>Panicodae</taxon>
        <taxon>Paniceae</taxon>
        <taxon>Dichantheliinae</taxon>
        <taxon>Dichanthelium</taxon>
    </lineage>
</organism>
<dbReference type="AlphaFoldDB" id="A0A1E5V8V5"/>
<reference evidence="2 3" key="1">
    <citation type="submission" date="2016-09" db="EMBL/GenBank/DDBJ databases">
        <title>The draft genome of Dichanthelium oligosanthes: A C3 panicoid grass species.</title>
        <authorList>
            <person name="Studer A.J."/>
            <person name="Schnable J.C."/>
            <person name="Brutnell T.P."/>
        </authorList>
    </citation>
    <scope>NUCLEOTIDE SEQUENCE [LARGE SCALE GENOMIC DNA]</scope>
    <source>
        <strain evidence="3">cv. Kellogg 1175</strain>
        <tissue evidence="2">Leaf</tissue>
    </source>
</reference>
<accession>A0A1E5V8V5</accession>
<keyword evidence="3" id="KW-1185">Reference proteome</keyword>
<dbReference type="Proteomes" id="UP000095767">
    <property type="component" value="Unassembled WGS sequence"/>
</dbReference>
<comment type="caution">
    <text evidence="2">The sequence shown here is derived from an EMBL/GenBank/DDBJ whole genome shotgun (WGS) entry which is preliminary data.</text>
</comment>
<dbReference type="PANTHER" id="PTHR33978">
    <property type="entry name" value="SERINE/THREONINE-KINASE"/>
    <property type="match status" value="1"/>
</dbReference>
<gene>
    <name evidence="2" type="ORF">BAE44_0017522</name>
</gene>
<evidence type="ECO:0000313" key="2">
    <source>
        <dbReference type="EMBL" id="OEL21454.1"/>
    </source>
</evidence>
<dbReference type="OrthoDB" id="690771at2759"/>